<dbReference type="Gene3D" id="3.30.70.940">
    <property type="entry name" value="NusG, N-terminal domain"/>
    <property type="match status" value="1"/>
</dbReference>
<dbReference type="PANTHER" id="PTHR30265:SF2">
    <property type="entry name" value="TRANSCRIPTION TERMINATION_ANTITERMINATION PROTEIN NUSG"/>
    <property type="match status" value="1"/>
</dbReference>
<dbReference type="SMART" id="SM00738">
    <property type="entry name" value="NGN"/>
    <property type="match status" value="1"/>
</dbReference>
<gene>
    <name evidence="5" type="primary">nusG</name>
    <name evidence="10" type="ORF">A2803_00670</name>
</gene>
<protein>
    <recommendedName>
        <fullName evidence="5 6">Transcription termination/antitermination protein NusG</fullName>
    </recommendedName>
</protein>
<comment type="similarity">
    <text evidence="5 7">Belongs to the NusG family.</text>
</comment>
<dbReference type="CDD" id="cd09891">
    <property type="entry name" value="NGN_Bact_1"/>
    <property type="match status" value="1"/>
</dbReference>
<dbReference type="SMART" id="SM00739">
    <property type="entry name" value="KOW"/>
    <property type="match status" value="1"/>
</dbReference>
<dbReference type="InterPro" id="IPR015869">
    <property type="entry name" value="Transcrpt_antiterm_NusG_bac_CS"/>
</dbReference>
<dbReference type="PANTHER" id="PTHR30265">
    <property type="entry name" value="RHO-INTERACTING TRANSCRIPTION TERMINATION FACTOR NUSG"/>
    <property type="match status" value="1"/>
</dbReference>
<dbReference type="Proteomes" id="UP000178870">
    <property type="component" value="Unassembled WGS sequence"/>
</dbReference>
<dbReference type="PROSITE" id="PS01014">
    <property type="entry name" value="NUSG"/>
    <property type="match status" value="1"/>
</dbReference>
<dbReference type="SUPFAM" id="SSF82679">
    <property type="entry name" value="N-utilization substance G protein NusG, N-terminal domain"/>
    <property type="match status" value="1"/>
</dbReference>
<sequence>MAGKKIPGHIIINTKEDENAKWFVVHTISGHEARVSETLRQRVETMGLTERVFELLVPTQDRIVVRGGKKATVKEKIFPGYMLVKMILDDNTWLAVRTTPGITGFVGIGDKPTPLSQTEVTNIQKFVSSPAPRFKTKLTIGEAVKITDGPFSDFLGTINEVDEAKGRVKVLVSIFGRETPVELDFLQVQKV</sequence>
<feature type="domain" description="NusG-like N-terminal" evidence="8">
    <location>
        <begin position="19"/>
        <end position="127"/>
    </location>
</feature>
<feature type="domain" description="KOW" evidence="9">
    <location>
        <begin position="137"/>
        <end position="164"/>
    </location>
</feature>
<keyword evidence="4 5" id="KW-0804">Transcription</keyword>
<dbReference type="PRINTS" id="PR00338">
    <property type="entry name" value="NUSGTNSCPFCT"/>
</dbReference>
<dbReference type="SUPFAM" id="SSF50104">
    <property type="entry name" value="Translation proteins SH3-like domain"/>
    <property type="match status" value="1"/>
</dbReference>
<dbReference type="NCBIfam" id="TIGR00922">
    <property type="entry name" value="nusG"/>
    <property type="match status" value="1"/>
</dbReference>
<dbReference type="InterPro" id="IPR047050">
    <property type="entry name" value="NGN"/>
</dbReference>
<evidence type="ECO:0000259" key="9">
    <source>
        <dbReference type="SMART" id="SM00739"/>
    </source>
</evidence>
<dbReference type="InterPro" id="IPR001062">
    <property type="entry name" value="Transcrpt_antiterm_NusG"/>
</dbReference>
<accession>A0A1F7YZK3</accession>
<dbReference type="FunFam" id="2.30.30.30:FF:000002">
    <property type="entry name" value="Transcription termination/antitermination factor NusG"/>
    <property type="match status" value="1"/>
</dbReference>
<dbReference type="InterPro" id="IPR036735">
    <property type="entry name" value="NGN_dom_sf"/>
</dbReference>
<dbReference type="Pfam" id="PF00467">
    <property type="entry name" value="KOW"/>
    <property type="match status" value="1"/>
</dbReference>
<evidence type="ECO:0000256" key="7">
    <source>
        <dbReference type="RuleBase" id="RU000538"/>
    </source>
</evidence>
<reference evidence="10 11" key="1">
    <citation type="journal article" date="2016" name="Nat. Commun.">
        <title>Thousands of microbial genomes shed light on interconnected biogeochemical processes in an aquifer system.</title>
        <authorList>
            <person name="Anantharaman K."/>
            <person name="Brown C.T."/>
            <person name="Hug L.A."/>
            <person name="Sharon I."/>
            <person name="Castelle C.J."/>
            <person name="Probst A.J."/>
            <person name="Thomas B.C."/>
            <person name="Singh A."/>
            <person name="Wilkins M.J."/>
            <person name="Karaoz U."/>
            <person name="Brodie E.L."/>
            <person name="Williams K.H."/>
            <person name="Hubbard S.S."/>
            <person name="Banfield J.F."/>
        </authorList>
    </citation>
    <scope>NUCLEOTIDE SEQUENCE [LARGE SCALE GENOMIC DNA]</scope>
</reference>
<evidence type="ECO:0000313" key="10">
    <source>
        <dbReference type="EMBL" id="OGM32108.1"/>
    </source>
</evidence>
<evidence type="ECO:0000313" key="11">
    <source>
        <dbReference type="Proteomes" id="UP000178870"/>
    </source>
</evidence>
<dbReference type="GO" id="GO:0006354">
    <property type="term" value="P:DNA-templated transcription elongation"/>
    <property type="evidence" value="ECO:0007669"/>
    <property type="project" value="UniProtKB-UniRule"/>
</dbReference>
<evidence type="ECO:0000259" key="8">
    <source>
        <dbReference type="SMART" id="SM00738"/>
    </source>
</evidence>
<dbReference type="Gene3D" id="2.30.30.30">
    <property type="match status" value="1"/>
</dbReference>
<comment type="caution">
    <text evidence="10">The sequence shown here is derived from an EMBL/GenBank/DDBJ whole genome shotgun (WGS) entry which is preliminary data.</text>
</comment>
<evidence type="ECO:0000256" key="1">
    <source>
        <dbReference type="ARBA" id="ARBA00022472"/>
    </source>
</evidence>
<evidence type="ECO:0000256" key="2">
    <source>
        <dbReference type="ARBA" id="ARBA00022814"/>
    </source>
</evidence>
<dbReference type="InterPro" id="IPR043425">
    <property type="entry name" value="NusG-like"/>
</dbReference>
<dbReference type="Pfam" id="PF02357">
    <property type="entry name" value="NusG"/>
    <property type="match status" value="1"/>
</dbReference>
<dbReference type="AlphaFoldDB" id="A0A1F7YZK3"/>
<keyword evidence="3 5" id="KW-0805">Transcription regulation</keyword>
<dbReference type="InterPro" id="IPR014722">
    <property type="entry name" value="Rib_uL2_dom2"/>
</dbReference>
<dbReference type="GO" id="GO:0032784">
    <property type="term" value="P:regulation of DNA-templated transcription elongation"/>
    <property type="evidence" value="ECO:0007669"/>
    <property type="project" value="InterPro"/>
</dbReference>
<comment type="function">
    <text evidence="5 7">Participates in transcription elongation, termination and antitermination.</text>
</comment>
<dbReference type="InterPro" id="IPR008991">
    <property type="entry name" value="Translation_prot_SH3-like_sf"/>
</dbReference>
<evidence type="ECO:0000256" key="3">
    <source>
        <dbReference type="ARBA" id="ARBA00023015"/>
    </source>
</evidence>
<dbReference type="GO" id="GO:0031564">
    <property type="term" value="P:transcription antitermination"/>
    <property type="evidence" value="ECO:0007669"/>
    <property type="project" value="UniProtKB-UniRule"/>
</dbReference>
<dbReference type="GO" id="GO:0006353">
    <property type="term" value="P:DNA-templated transcription termination"/>
    <property type="evidence" value="ECO:0007669"/>
    <property type="project" value="UniProtKB-UniRule"/>
</dbReference>
<dbReference type="InterPro" id="IPR005824">
    <property type="entry name" value="KOW"/>
</dbReference>
<dbReference type="CDD" id="cd06091">
    <property type="entry name" value="KOW_NusG"/>
    <property type="match status" value="1"/>
</dbReference>
<name>A0A1F7YZK3_9BACT</name>
<dbReference type="EMBL" id="MGGP01000018">
    <property type="protein sequence ID" value="OGM32108.1"/>
    <property type="molecule type" value="Genomic_DNA"/>
</dbReference>
<proteinExistence type="inferred from homology"/>
<evidence type="ECO:0000256" key="4">
    <source>
        <dbReference type="ARBA" id="ARBA00023163"/>
    </source>
</evidence>
<dbReference type="HAMAP" id="MF_00948">
    <property type="entry name" value="NusG"/>
    <property type="match status" value="1"/>
</dbReference>
<keyword evidence="1 5" id="KW-0806">Transcription termination</keyword>
<evidence type="ECO:0000256" key="6">
    <source>
        <dbReference type="NCBIfam" id="TIGR00922"/>
    </source>
</evidence>
<organism evidence="10 11">
    <name type="scientific">Candidatus Woesebacteria bacterium RIFCSPHIGHO2_01_FULL_44_21</name>
    <dbReference type="NCBI Taxonomy" id="1802503"/>
    <lineage>
        <taxon>Bacteria</taxon>
        <taxon>Candidatus Woeseibacteriota</taxon>
    </lineage>
</organism>
<keyword evidence="2 5" id="KW-0889">Transcription antitermination</keyword>
<dbReference type="InterPro" id="IPR006645">
    <property type="entry name" value="NGN-like_dom"/>
</dbReference>
<evidence type="ECO:0000256" key="5">
    <source>
        <dbReference type="HAMAP-Rule" id="MF_00948"/>
    </source>
</evidence>
<dbReference type="GO" id="GO:0005829">
    <property type="term" value="C:cytosol"/>
    <property type="evidence" value="ECO:0007669"/>
    <property type="project" value="UniProtKB-ARBA"/>
</dbReference>